<evidence type="ECO:0000313" key="3">
    <source>
        <dbReference type="Proteomes" id="UP001293254"/>
    </source>
</evidence>
<evidence type="ECO:0000256" key="1">
    <source>
        <dbReference type="SAM" id="MobiDB-lite"/>
    </source>
</evidence>
<organism evidence="2 3">
    <name type="scientific">Sesamum alatum</name>
    <dbReference type="NCBI Taxonomy" id="300844"/>
    <lineage>
        <taxon>Eukaryota</taxon>
        <taxon>Viridiplantae</taxon>
        <taxon>Streptophyta</taxon>
        <taxon>Embryophyta</taxon>
        <taxon>Tracheophyta</taxon>
        <taxon>Spermatophyta</taxon>
        <taxon>Magnoliopsida</taxon>
        <taxon>eudicotyledons</taxon>
        <taxon>Gunneridae</taxon>
        <taxon>Pentapetalae</taxon>
        <taxon>asterids</taxon>
        <taxon>lamiids</taxon>
        <taxon>Lamiales</taxon>
        <taxon>Pedaliaceae</taxon>
        <taxon>Sesamum</taxon>
    </lineage>
</organism>
<accession>A0AAE2CNP2</accession>
<dbReference type="AlphaFoldDB" id="A0AAE2CNP2"/>
<reference evidence="2" key="2">
    <citation type="journal article" date="2024" name="Plant">
        <title>Genomic evolution and insights into agronomic trait innovations of Sesamum species.</title>
        <authorList>
            <person name="Miao H."/>
            <person name="Wang L."/>
            <person name="Qu L."/>
            <person name="Liu H."/>
            <person name="Sun Y."/>
            <person name="Le M."/>
            <person name="Wang Q."/>
            <person name="Wei S."/>
            <person name="Zheng Y."/>
            <person name="Lin W."/>
            <person name="Duan Y."/>
            <person name="Cao H."/>
            <person name="Xiong S."/>
            <person name="Wang X."/>
            <person name="Wei L."/>
            <person name="Li C."/>
            <person name="Ma Q."/>
            <person name="Ju M."/>
            <person name="Zhao R."/>
            <person name="Li G."/>
            <person name="Mu C."/>
            <person name="Tian Q."/>
            <person name="Mei H."/>
            <person name="Zhang T."/>
            <person name="Gao T."/>
            <person name="Zhang H."/>
        </authorList>
    </citation>
    <scope>NUCLEOTIDE SEQUENCE</scope>
    <source>
        <strain evidence="2">3651</strain>
    </source>
</reference>
<reference evidence="2" key="1">
    <citation type="submission" date="2020-06" db="EMBL/GenBank/DDBJ databases">
        <authorList>
            <person name="Li T."/>
            <person name="Hu X."/>
            <person name="Zhang T."/>
            <person name="Song X."/>
            <person name="Zhang H."/>
            <person name="Dai N."/>
            <person name="Sheng W."/>
            <person name="Hou X."/>
            <person name="Wei L."/>
        </authorList>
    </citation>
    <scope>NUCLEOTIDE SEQUENCE</scope>
    <source>
        <strain evidence="2">3651</strain>
        <tissue evidence="2">Leaf</tissue>
    </source>
</reference>
<dbReference type="Proteomes" id="UP001293254">
    <property type="component" value="Unassembled WGS sequence"/>
</dbReference>
<sequence length="103" mass="11202">MDSSKPAVHLRKSKPKRDLQPLIWALVVTFCSRENFPPQVAANKGKTSYWDGDADQRAEGVGAPVESPARGSGCARASSTSQRVNNGRGASTIRLTDWFGERD</sequence>
<gene>
    <name evidence="2" type="ORF">Salat_1185500</name>
</gene>
<proteinExistence type="predicted"/>
<name>A0AAE2CNP2_9LAMI</name>
<keyword evidence="3" id="KW-1185">Reference proteome</keyword>
<evidence type="ECO:0000313" key="2">
    <source>
        <dbReference type="EMBL" id="KAK4428856.1"/>
    </source>
</evidence>
<feature type="region of interest" description="Disordered" evidence="1">
    <location>
        <begin position="40"/>
        <end position="89"/>
    </location>
</feature>
<comment type="caution">
    <text evidence="2">The sequence shown here is derived from an EMBL/GenBank/DDBJ whole genome shotgun (WGS) entry which is preliminary data.</text>
</comment>
<feature type="compositionally biased region" description="Polar residues" evidence="1">
    <location>
        <begin position="77"/>
        <end position="89"/>
    </location>
</feature>
<dbReference type="EMBL" id="JACGWO010000004">
    <property type="protein sequence ID" value="KAK4428856.1"/>
    <property type="molecule type" value="Genomic_DNA"/>
</dbReference>
<protein>
    <submittedName>
        <fullName evidence="2">Uncharacterized protein</fullName>
    </submittedName>
</protein>